<organism evidence="1 2">
    <name type="scientific">Dovyalis caffra</name>
    <dbReference type="NCBI Taxonomy" id="77055"/>
    <lineage>
        <taxon>Eukaryota</taxon>
        <taxon>Viridiplantae</taxon>
        <taxon>Streptophyta</taxon>
        <taxon>Embryophyta</taxon>
        <taxon>Tracheophyta</taxon>
        <taxon>Spermatophyta</taxon>
        <taxon>Magnoliopsida</taxon>
        <taxon>eudicotyledons</taxon>
        <taxon>Gunneridae</taxon>
        <taxon>Pentapetalae</taxon>
        <taxon>rosids</taxon>
        <taxon>fabids</taxon>
        <taxon>Malpighiales</taxon>
        <taxon>Salicaceae</taxon>
        <taxon>Flacourtieae</taxon>
        <taxon>Dovyalis</taxon>
    </lineage>
</organism>
<dbReference type="EMBL" id="CAWUPB010001195">
    <property type="protein sequence ID" value="CAK7355623.1"/>
    <property type="molecule type" value="Genomic_DNA"/>
</dbReference>
<name>A0AAV1SS01_9ROSI</name>
<proteinExistence type="predicted"/>
<evidence type="ECO:0000313" key="1">
    <source>
        <dbReference type="EMBL" id="CAK7355623.1"/>
    </source>
</evidence>
<keyword evidence="2" id="KW-1185">Reference proteome</keyword>
<reference evidence="1 2" key="1">
    <citation type="submission" date="2024-01" db="EMBL/GenBank/DDBJ databases">
        <authorList>
            <person name="Waweru B."/>
        </authorList>
    </citation>
    <scope>NUCLEOTIDE SEQUENCE [LARGE SCALE GENOMIC DNA]</scope>
</reference>
<gene>
    <name evidence="1" type="ORF">DCAF_LOCUS25883</name>
</gene>
<protein>
    <submittedName>
        <fullName evidence="1">Uncharacterized protein</fullName>
    </submittedName>
</protein>
<dbReference type="AlphaFoldDB" id="A0AAV1SS01"/>
<sequence>MGSSLAQKVWGDLLRVSSCAHRIARYWLLRMPGILLVDESGVVVGGQRRRLATRCLRVGGRLMCLAGVRELVGGMLVVWARKGRGRYGKVSSESESYWKGYGVREEWVRERGLGCVELGYLRV</sequence>
<comment type="caution">
    <text evidence="1">The sequence shown here is derived from an EMBL/GenBank/DDBJ whole genome shotgun (WGS) entry which is preliminary data.</text>
</comment>
<dbReference type="Proteomes" id="UP001314170">
    <property type="component" value="Unassembled WGS sequence"/>
</dbReference>
<evidence type="ECO:0000313" key="2">
    <source>
        <dbReference type="Proteomes" id="UP001314170"/>
    </source>
</evidence>
<accession>A0AAV1SS01</accession>